<dbReference type="STRING" id="308745.A0A0F8WYV0"/>
<comment type="similarity">
    <text evidence="2">Belongs to the oxygen-dependent FAD-linked oxidoreductase family.</text>
</comment>
<sequence length="560" mass="64170">MASNATEYEVLDYRPFQLELNLATSAIKVLIVMIEDWLPFPAFFGSPVYRLRIQMLPRILGPTYRLQLHSNSSDPLPVLELDRTHFPQFAIPIQLERKRHNKMQIIWRDSADPAVYEEARIGRVFNHRRPRRYPLAVVKATRAEDVVKAIKLAAEKKCRVAVRSGGHSWAAWSVRDESILIDLGNYKHLEVDPEKRIARASPSMTGREVNGKLVQEYGLMFPGGHCPDVGLGGFLLQGGMGWNCRGWGWACERVKGVDVVTANGEILHCNQHQNADLYWAARGAGPGFPAVVTDYHLDLMTYPEKGFRSSAYLYTLDQYYEAFRWIISITPGFDRDTEIVAVGLYPEGRDEICLFILLVTMKSTVEEAEKALAPAHQSRPEGAIEEWFCQEDSLENQYVKQANASPEKHRYCAENAYIENNADVPKVLEEAFTTLPHRKAFALWYAMNPCSQRQLPDMALSMQSDHYFALYTVWEEENDDVRCQQWVRDVMKKVERKSVGAYLGDSDFQERKTRYWADSNGRRLMDIRRKWDPTGRICGYLDPGDLSGIHGLDNAHEWKL</sequence>
<dbReference type="GO" id="GO:0071949">
    <property type="term" value="F:FAD binding"/>
    <property type="evidence" value="ECO:0007669"/>
    <property type="project" value="InterPro"/>
</dbReference>
<dbReference type="Gene3D" id="3.30.43.10">
    <property type="entry name" value="Uridine Diphospho-n-acetylenolpyruvylglucosamine Reductase, domain 2"/>
    <property type="match status" value="1"/>
</dbReference>
<evidence type="ECO:0000256" key="4">
    <source>
        <dbReference type="ARBA" id="ARBA00022827"/>
    </source>
</evidence>
<gene>
    <name evidence="7" type="ORF">ARAM_003063</name>
</gene>
<dbReference type="InterPro" id="IPR012951">
    <property type="entry name" value="BBE"/>
</dbReference>
<dbReference type="InterPro" id="IPR050416">
    <property type="entry name" value="FAD-linked_Oxidoreductase"/>
</dbReference>
<dbReference type="Pfam" id="PF01565">
    <property type="entry name" value="FAD_binding_4"/>
    <property type="match status" value="1"/>
</dbReference>
<dbReference type="InterPro" id="IPR036318">
    <property type="entry name" value="FAD-bd_PCMH-like_sf"/>
</dbReference>
<dbReference type="PROSITE" id="PS51387">
    <property type="entry name" value="FAD_PCMH"/>
    <property type="match status" value="1"/>
</dbReference>
<dbReference type="SUPFAM" id="SSF56176">
    <property type="entry name" value="FAD-binding/transporter-associated domain-like"/>
    <property type="match status" value="1"/>
</dbReference>
<keyword evidence="8" id="KW-1185">Reference proteome</keyword>
<evidence type="ECO:0000313" key="8">
    <source>
        <dbReference type="Proteomes" id="UP000034291"/>
    </source>
</evidence>
<dbReference type="Pfam" id="PF08031">
    <property type="entry name" value="BBE"/>
    <property type="match status" value="1"/>
</dbReference>
<reference evidence="7 8" key="1">
    <citation type="submission" date="2015-02" db="EMBL/GenBank/DDBJ databases">
        <title>Draft Genome Sequences of Two Closely-Related Aflatoxigenic Aspergillus Species Obtained from the Cote d'Ivoire.</title>
        <authorList>
            <person name="Moore G.G."/>
            <person name="Beltz S.B."/>
            <person name="Mack B.M."/>
        </authorList>
    </citation>
    <scope>NUCLEOTIDE SEQUENCE [LARGE SCALE GENOMIC DNA]</scope>
    <source>
        <strain evidence="7 8">SRRC1468</strain>
    </source>
</reference>
<organism evidence="7 8">
    <name type="scientific">Aspergillus rambellii</name>
    <dbReference type="NCBI Taxonomy" id="308745"/>
    <lineage>
        <taxon>Eukaryota</taxon>
        <taxon>Fungi</taxon>
        <taxon>Dikarya</taxon>
        <taxon>Ascomycota</taxon>
        <taxon>Pezizomycotina</taxon>
        <taxon>Eurotiomycetes</taxon>
        <taxon>Eurotiomycetidae</taxon>
        <taxon>Eurotiales</taxon>
        <taxon>Aspergillaceae</taxon>
        <taxon>Aspergillus</taxon>
        <taxon>Aspergillus subgen. Nidulantes</taxon>
    </lineage>
</organism>
<dbReference type="InterPro" id="IPR016166">
    <property type="entry name" value="FAD-bd_PCMH"/>
</dbReference>
<keyword evidence="4" id="KW-0274">FAD</keyword>
<comment type="caution">
    <text evidence="7">The sequence shown here is derived from an EMBL/GenBank/DDBJ whole genome shotgun (WGS) entry which is preliminary data.</text>
</comment>
<evidence type="ECO:0000259" key="6">
    <source>
        <dbReference type="PROSITE" id="PS51387"/>
    </source>
</evidence>
<dbReference type="Gene3D" id="3.30.465.10">
    <property type="match status" value="1"/>
</dbReference>
<feature type="domain" description="FAD-binding PCMH-type" evidence="6">
    <location>
        <begin position="130"/>
        <end position="302"/>
    </location>
</feature>
<evidence type="ECO:0000256" key="2">
    <source>
        <dbReference type="ARBA" id="ARBA00005466"/>
    </source>
</evidence>
<dbReference type="AlphaFoldDB" id="A0A0F8WYV0"/>
<dbReference type="Gene3D" id="3.40.462.20">
    <property type="match status" value="1"/>
</dbReference>
<protein>
    <submittedName>
        <fullName evidence="7">FAD binding domain protein</fullName>
    </submittedName>
</protein>
<dbReference type="PANTHER" id="PTHR42973:SF39">
    <property type="entry name" value="FAD-BINDING PCMH-TYPE DOMAIN-CONTAINING PROTEIN"/>
    <property type="match status" value="1"/>
</dbReference>
<dbReference type="Proteomes" id="UP000034291">
    <property type="component" value="Unassembled WGS sequence"/>
</dbReference>
<dbReference type="InterPro" id="IPR016169">
    <property type="entry name" value="FAD-bd_PCMH_sub2"/>
</dbReference>
<dbReference type="InterPro" id="IPR006094">
    <property type="entry name" value="Oxid_FAD_bind_N"/>
</dbReference>
<keyword evidence="5" id="KW-0560">Oxidoreductase</keyword>
<dbReference type="GO" id="GO:0016491">
    <property type="term" value="F:oxidoreductase activity"/>
    <property type="evidence" value="ECO:0007669"/>
    <property type="project" value="UniProtKB-KW"/>
</dbReference>
<accession>A0A0F8WYV0</accession>
<dbReference type="PROSITE" id="PS00862">
    <property type="entry name" value="OX2_COVAL_FAD"/>
    <property type="match status" value="1"/>
</dbReference>
<evidence type="ECO:0000256" key="3">
    <source>
        <dbReference type="ARBA" id="ARBA00022630"/>
    </source>
</evidence>
<evidence type="ECO:0000313" key="7">
    <source>
        <dbReference type="EMBL" id="KKK16532.1"/>
    </source>
</evidence>
<comment type="cofactor">
    <cofactor evidence="1">
        <name>FAD</name>
        <dbReference type="ChEBI" id="CHEBI:57692"/>
    </cofactor>
</comment>
<keyword evidence="3" id="KW-0285">Flavoprotein</keyword>
<dbReference type="InterPro" id="IPR016167">
    <property type="entry name" value="FAD-bd_PCMH_sub1"/>
</dbReference>
<name>A0A0F8WYV0_9EURO</name>
<dbReference type="InterPro" id="IPR006093">
    <property type="entry name" value="Oxy_OxRdtase_FAD_BS"/>
</dbReference>
<dbReference type="PANTHER" id="PTHR42973">
    <property type="entry name" value="BINDING OXIDOREDUCTASE, PUTATIVE (AFU_ORTHOLOGUE AFUA_1G17690)-RELATED"/>
    <property type="match status" value="1"/>
</dbReference>
<proteinExistence type="inferred from homology"/>
<evidence type="ECO:0000256" key="1">
    <source>
        <dbReference type="ARBA" id="ARBA00001974"/>
    </source>
</evidence>
<dbReference type="EMBL" id="JZBS01002996">
    <property type="protein sequence ID" value="KKK16532.1"/>
    <property type="molecule type" value="Genomic_DNA"/>
</dbReference>
<evidence type="ECO:0000256" key="5">
    <source>
        <dbReference type="ARBA" id="ARBA00023002"/>
    </source>
</evidence>
<dbReference type="OrthoDB" id="415825at2759"/>